<reference evidence="1 2" key="1">
    <citation type="submission" date="2017-12" db="EMBL/GenBank/DDBJ databases">
        <title>Complete genome sequence of Spiroplasma floricola 23-6 (ATCC 29989).</title>
        <authorList>
            <person name="Tsai Y.-M."/>
            <person name="Wu P.-S."/>
            <person name="Lo W.-S."/>
            <person name="Kuo C.-H."/>
        </authorList>
    </citation>
    <scope>NUCLEOTIDE SEQUENCE [LARGE SCALE GENOMIC DNA]</scope>
    <source>
        <strain evidence="1 2">23-6</strain>
    </source>
</reference>
<name>A0A2K8SE56_9MOLU</name>
<organism evidence="1 2">
    <name type="scientific">Spiroplasma floricola 23-6</name>
    <dbReference type="NCBI Taxonomy" id="1336749"/>
    <lineage>
        <taxon>Bacteria</taxon>
        <taxon>Bacillati</taxon>
        <taxon>Mycoplasmatota</taxon>
        <taxon>Mollicutes</taxon>
        <taxon>Entomoplasmatales</taxon>
        <taxon>Spiroplasmataceae</taxon>
        <taxon>Spiroplasma</taxon>
    </lineage>
</organism>
<gene>
    <name evidence="1" type="ORF">SFLOR_v1c06930</name>
</gene>
<dbReference type="KEGG" id="sfz:SFLOR_v1c06930"/>
<protein>
    <submittedName>
        <fullName evidence="1">Uncharacterized protein</fullName>
    </submittedName>
</protein>
<evidence type="ECO:0000313" key="2">
    <source>
        <dbReference type="Proteomes" id="UP000231823"/>
    </source>
</evidence>
<dbReference type="RefSeq" id="WP_157806946.1">
    <property type="nucleotide sequence ID" value="NZ_CP025057.1"/>
</dbReference>
<dbReference type="Proteomes" id="UP000231823">
    <property type="component" value="Chromosome"/>
</dbReference>
<dbReference type="AlphaFoldDB" id="A0A2K8SE56"/>
<dbReference type="EMBL" id="CP025057">
    <property type="protein sequence ID" value="AUB31741.1"/>
    <property type="molecule type" value="Genomic_DNA"/>
</dbReference>
<accession>A0A2K8SE56</accession>
<evidence type="ECO:0000313" key="1">
    <source>
        <dbReference type="EMBL" id="AUB31741.1"/>
    </source>
</evidence>
<keyword evidence="2" id="KW-1185">Reference proteome</keyword>
<proteinExistence type="predicted"/>
<sequence length="58" mass="7026">MKKILSLSINNLSLVWIRSVLFYSLEKKEELYMKNINKNIFAIAYYDRYNNKKTNKGY</sequence>